<dbReference type="RefSeq" id="XP_046041836.1">
    <property type="nucleotide sequence ID" value="XM_046194463.1"/>
</dbReference>
<dbReference type="AlphaFoldDB" id="A0A9P9FYG9"/>
<dbReference type="SUPFAM" id="SSF51110">
    <property type="entry name" value="alpha-D-mannose-specific plant lectins"/>
    <property type="match status" value="1"/>
</dbReference>
<evidence type="ECO:0000313" key="3">
    <source>
        <dbReference type="Proteomes" id="UP000720189"/>
    </source>
</evidence>
<evidence type="ECO:0000313" key="2">
    <source>
        <dbReference type="EMBL" id="KAH7213388.1"/>
    </source>
</evidence>
<protein>
    <submittedName>
        <fullName evidence="2">Bulb-type lectin domain-containing protein</fullName>
    </submittedName>
</protein>
<evidence type="ECO:0000259" key="1">
    <source>
        <dbReference type="PROSITE" id="PS50927"/>
    </source>
</evidence>
<name>A0A9P9FYG9_FUSRE</name>
<dbReference type="GeneID" id="70224417"/>
<gene>
    <name evidence="2" type="ORF">BKA55DRAFT_585540</name>
</gene>
<dbReference type="InterPro" id="IPR036426">
    <property type="entry name" value="Bulb-type_lectin_dom_sf"/>
</dbReference>
<dbReference type="Proteomes" id="UP000720189">
    <property type="component" value="Unassembled WGS sequence"/>
</dbReference>
<dbReference type="Gene3D" id="2.90.10.10">
    <property type="entry name" value="Bulb-type lectin domain"/>
    <property type="match status" value="2"/>
</dbReference>
<dbReference type="PROSITE" id="PS50927">
    <property type="entry name" value="BULB_LECTIN"/>
    <property type="match status" value="1"/>
</dbReference>
<dbReference type="SMART" id="SM00108">
    <property type="entry name" value="B_lectin"/>
    <property type="match status" value="1"/>
</dbReference>
<reference evidence="2" key="1">
    <citation type="journal article" date="2021" name="Nat. Commun.">
        <title>Genetic determinants of endophytism in the Arabidopsis root mycobiome.</title>
        <authorList>
            <person name="Mesny F."/>
            <person name="Miyauchi S."/>
            <person name="Thiergart T."/>
            <person name="Pickel B."/>
            <person name="Atanasova L."/>
            <person name="Karlsson M."/>
            <person name="Huettel B."/>
            <person name="Barry K.W."/>
            <person name="Haridas S."/>
            <person name="Chen C."/>
            <person name="Bauer D."/>
            <person name="Andreopoulos W."/>
            <person name="Pangilinan J."/>
            <person name="LaButti K."/>
            <person name="Riley R."/>
            <person name="Lipzen A."/>
            <person name="Clum A."/>
            <person name="Drula E."/>
            <person name="Henrissat B."/>
            <person name="Kohler A."/>
            <person name="Grigoriev I.V."/>
            <person name="Martin F.M."/>
            <person name="Hacquard S."/>
        </authorList>
    </citation>
    <scope>NUCLEOTIDE SEQUENCE</scope>
    <source>
        <strain evidence="2">MPI-CAGE-AT-0023</strain>
    </source>
</reference>
<proteinExistence type="predicted"/>
<feature type="domain" description="Bulb-type lectin" evidence="1">
    <location>
        <begin position="100"/>
        <end position="214"/>
    </location>
</feature>
<organism evidence="2 3">
    <name type="scientific">Fusarium redolens</name>
    <dbReference type="NCBI Taxonomy" id="48865"/>
    <lineage>
        <taxon>Eukaryota</taxon>
        <taxon>Fungi</taxon>
        <taxon>Dikarya</taxon>
        <taxon>Ascomycota</taxon>
        <taxon>Pezizomycotina</taxon>
        <taxon>Sordariomycetes</taxon>
        <taxon>Hypocreomycetidae</taxon>
        <taxon>Hypocreales</taxon>
        <taxon>Nectriaceae</taxon>
        <taxon>Fusarium</taxon>
        <taxon>Fusarium redolens species complex</taxon>
    </lineage>
</organism>
<dbReference type="EMBL" id="JAGMUX010000030">
    <property type="protein sequence ID" value="KAH7213388.1"/>
    <property type="molecule type" value="Genomic_DNA"/>
</dbReference>
<accession>A0A9P9FYG9</accession>
<comment type="caution">
    <text evidence="2">The sequence shown here is derived from an EMBL/GenBank/DDBJ whole genome shotgun (WGS) entry which is preliminary data.</text>
</comment>
<sequence length="216" mass="23952">MDELCTSLLPCLTDSALETENGIRVSVWTPFRQFDEGLSYTSQRMISASFVVQGRLPENQTDSFPSIKLLAPLEPVLTQPSSLYDLTIYLKTSQTITMPGDRLNNGEWLLAGNSLWSEDGSVECRMQDDGKLAVYHGDYCAWQSTDEQDWNPQGVKMQEDGNLVIYDNSGTGHATWHTNTSAGKGNDSTYLIIQNDGNLVLYNEGEVPIWAAASNK</sequence>
<dbReference type="OrthoDB" id="1884773at2759"/>
<keyword evidence="3" id="KW-1185">Reference proteome</keyword>
<dbReference type="InterPro" id="IPR001480">
    <property type="entry name" value="Bulb-type_lectin_dom"/>
</dbReference>